<name>A0A1A6A3K3_9TREE</name>
<dbReference type="Proteomes" id="UP000078595">
    <property type="component" value="Chromosome 6"/>
</dbReference>
<dbReference type="EMBL" id="CP144535">
    <property type="protein sequence ID" value="WWC62461.1"/>
    <property type="molecule type" value="Genomic_DNA"/>
</dbReference>
<dbReference type="EMBL" id="KI894032">
    <property type="protein sequence ID" value="OBR84638.1"/>
    <property type="molecule type" value="Genomic_DNA"/>
</dbReference>
<feature type="domain" description="PPM-type phosphatase" evidence="1">
    <location>
        <begin position="173"/>
        <end position="559"/>
    </location>
</feature>
<dbReference type="GeneID" id="28969196"/>
<dbReference type="PROSITE" id="PS51746">
    <property type="entry name" value="PPM_2"/>
    <property type="match status" value="1"/>
</dbReference>
<dbReference type="SUPFAM" id="SSF81606">
    <property type="entry name" value="PP2C-like"/>
    <property type="match status" value="1"/>
</dbReference>
<reference evidence="2" key="1">
    <citation type="submission" date="2013-07" db="EMBL/GenBank/DDBJ databases">
        <title>The Genome Sequence of Cryptococcus dejecticola CBS10117.</title>
        <authorList>
            <consortium name="The Broad Institute Genome Sequencing Platform"/>
            <person name="Cuomo C."/>
            <person name="Litvintseva A."/>
            <person name="Chen Y."/>
            <person name="Heitman J."/>
            <person name="Sun S."/>
            <person name="Springer D."/>
            <person name="Dromer F."/>
            <person name="Young S.K."/>
            <person name="Zeng Q."/>
            <person name="Gargeya S."/>
            <person name="Fitzgerald M."/>
            <person name="Abouelleil A."/>
            <person name="Alvarado L."/>
            <person name="Berlin A.M."/>
            <person name="Chapman S.B."/>
            <person name="Dewar J."/>
            <person name="Goldberg J."/>
            <person name="Griggs A."/>
            <person name="Gujja S."/>
            <person name="Hansen M."/>
            <person name="Howarth C."/>
            <person name="Imamovic A."/>
            <person name="Larimer J."/>
            <person name="McCowan C."/>
            <person name="Murphy C."/>
            <person name="Pearson M."/>
            <person name="Priest M."/>
            <person name="Roberts A."/>
            <person name="Saif S."/>
            <person name="Shea T."/>
            <person name="Sykes S."/>
            <person name="Wortman J."/>
            <person name="Nusbaum C."/>
            <person name="Birren B."/>
        </authorList>
    </citation>
    <scope>NUCLEOTIDE SEQUENCE [LARGE SCALE GENOMIC DNA]</scope>
    <source>
        <strain evidence="2">CBS 10117</strain>
    </source>
</reference>
<dbReference type="InterPro" id="IPR036457">
    <property type="entry name" value="PPM-type-like_dom_sf"/>
</dbReference>
<organism evidence="2">
    <name type="scientific">Kwoniella dejecticola CBS 10117</name>
    <dbReference type="NCBI Taxonomy" id="1296121"/>
    <lineage>
        <taxon>Eukaryota</taxon>
        <taxon>Fungi</taxon>
        <taxon>Dikarya</taxon>
        <taxon>Basidiomycota</taxon>
        <taxon>Agaricomycotina</taxon>
        <taxon>Tremellomycetes</taxon>
        <taxon>Tremellales</taxon>
        <taxon>Cryptococcaceae</taxon>
        <taxon>Kwoniella</taxon>
    </lineage>
</organism>
<dbReference type="PANTHER" id="PTHR13832:SF792">
    <property type="entry name" value="GM14286P"/>
    <property type="match status" value="1"/>
</dbReference>
<dbReference type="Pfam" id="PF00481">
    <property type="entry name" value="PP2C"/>
    <property type="match status" value="1"/>
</dbReference>
<gene>
    <name evidence="2" type="ORF">I303_05497</name>
    <name evidence="3" type="ORF">I303_105057</name>
</gene>
<dbReference type="VEuPathDB" id="FungiDB:I303_05497"/>
<dbReference type="SMART" id="SM00332">
    <property type="entry name" value="PP2Cc"/>
    <property type="match status" value="1"/>
</dbReference>
<dbReference type="AlphaFoldDB" id="A0A1A6A3K3"/>
<dbReference type="InterPro" id="IPR001932">
    <property type="entry name" value="PPM-type_phosphatase-like_dom"/>
</dbReference>
<evidence type="ECO:0000313" key="4">
    <source>
        <dbReference type="Proteomes" id="UP000078595"/>
    </source>
</evidence>
<evidence type="ECO:0000313" key="2">
    <source>
        <dbReference type="EMBL" id="OBR84638.1"/>
    </source>
</evidence>
<dbReference type="InterPro" id="IPR015655">
    <property type="entry name" value="PP2C"/>
</dbReference>
<dbReference type="GO" id="GO:0004741">
    <property type="term" value="F:[pyruvate dehydrogenase (acetyl-transferring)]-phosphatase activity"/>
    <property type="evidence" value="ECO:0007669"/>
    <property type="project" value="TreeGrafter"/>
</dbReference>
<dbReference type="KEGG" id="kdj:28969196"/>
<dbReference type="OrthoDB" id="420076at2759"/>
<accession>A0A1A6A3K3</accession>
<proteinExistence type="predicted"/>
<protein>
    <recommendedName>
        <fullName evidence="1">PPM-type phosphatase domain-containing protein</fullName>
    </recommendedName>
</protein>
<dbReference type="PANTHER" id="PTHR13832">
    <property type="entry name" value="PROTEIN PHOSPHATASE 2C"/>
    <property type="match status" value="1"/>
</dbReference>
<dbReference type="Gene3D" id="3.60.40.10">
    <property type="entry name" value="PPM-type phosphatase domain"/>
    <property type="match status" value="1"/>
</dbReference>
<dbReference type="GO" id="GO:0005739">
    <property type="term" value="C:mitochondrion"/>
    <property type="evidence" value="ECO:0007669"/>
    <property type="project" value="TreeGrafter"/>
</dbReference>
<evidence type="ECO:0000313" key="3">
    <source>
        <dbReference type="EMBL" id="WWC62461.1"/>
    </source>
</evidence>
<sequence length="559" mass="61552">MPLPSTPILSSSIALTSSAAGLAALLTYLYYNRPSIPFAFVPLTSKTFTFKVLNWDATLSLSSSGIVTLTRNISAWGTGPETHTTHHIFLSPEECQRKLTRNQSTYEVDRPGNPIVRIDTNFIEANYKCEDDISIDLISSSDLAVLRKGEEGKGFWEFWGMLRNKLPLNPYSEASKSDDNSENTSEAQEVEMTPNDDLCFLSVIDGHGGGQTSSVLRKVLHGTLSWGLAGLKEWTSKDIYHKIKETYLALDEDIYRAGLSVAQSPSNSSVDTILPTPNPSLLSLIPVAGATTCTAFIDVRQQLLYVINIGDSRAVAGWLDEESGQWRVDVLSQDQECGNPAEVKRLQNMHSPPLSDAVIDEGYTPRLLGNLQPSRAFGDDCSKLTRAEKESLSLAGQINTLPEESPFTKKPISYDDAPYMDAWPEIVIRNLRNKENPNEKLEFLIIATDGLWDKISSEEAILLLAAHSSESAESRIAKTDLPKIFPQIKSEGERPYPAEELPGTTAENSTGHWVLEDDNAATHLIRNGLDGHGDEEVHRMILSLTGSGAREVRDDTSVM</sequence>
<dbReference type="CDD" id="cd00143">
    <property type="entry name" value="PP2Cc"/>
    <property type="match status" value="1"/>
</dbReference>
<keyword evidence="4" id="KW-1185">Reference proteome</keyword>
<dbReference type="STRING" id="1296121.A0A1A6A3K3"/>
<dbReference type="RefSeq" id="XP_018262480.1">
    <property type="nucleotide sequence ID" value="XM_018408789.1"/>
</dbReference>
<reference evidence="3" key="3">
    <citation type="submission" date="2024-02" db="EMBL/GenBank/DDBJ databases">
        <title>Comparative genomics of Cryptococcus and Kwoniella reveals pathogenesis evolution and contrasting modes of karyotype evolution via chromosome fusion or intercentromeric recombination.</title>
        <authorList>
            <person name="Coelho M.A."/>
            <person name="David-Palma M."/>
            <person name="Shea T."/>
            <person name="Bowers K."/>
            <person name="McGinley-Smith S."/>
            <person name="Mohammad A.W."/>
            <person name="Gnirke A."/>
            <person name="Yurkov A.M."/>
            <person name="Nowrousian M."/>
            <person name="Sun S."/>
            <person name="Cuomo C.A."/>
            <person name="Heitman J."/>
        </authorList>
    </citation>
    <scope>NUCLEOTIDE SEQUENCE</scope>
    <source>
        <strain evidence="3">CBS 10117</strain>
    </source>
</reference>
<evidence type="ECO:0000259" key="1">
    <source>
        <dbReference type="PROSITE" id="PS51746"/>
    </source>
</evidence>
<reference evidence="3" key="2">
    <citation type="submission" date="2013-07" db="EMBL/GenBank/DDBJ databases">
        <authorList>
            <consortium name="The Broad Institute Genome Sequencing Platform"/>
            <person name="Cuomo C."/>
            <person name="Litvintseva A."/>
            <person name="Chen Y."/>
            <person name="Heitman J."/>
            <person name="Sun S."/>
            <person name="Springer D."/>
            <person name="Dromer F."/>
            <person name="Young S.K."/>
            <person name="Zeng Q."/>
            <person name="Gargeya S."/>
            <person name="Fitzgerald M."/>
            <person name="Abouelleil A."/>
            <person name="Alvarado L."/>
            <person name="Berlin A.M."/>
            <person name="Chapman S.B."/>
            <person name="Dewar J."/>
            <person name="Goldberg J."/>
            <person name="Griggs A."/>
            <person name="Gujja S."/>
            <person name="Hansen M."/>
            <person name="Howarth C."/>
            <person name="Imamovic A."/>
            <person name="Larimer J."/>
            <person name="McCowan C."/>
            <person name="Murphy C."/>
            <person name="Pearson M."/>
            <person name="Priest M."/>
            <person name="Roberts A."/>
            <person name="Saif S."/>
            <person name="Shea T."/>
            <person name="Sykes S."/>
            <person name="Wortman J."/>
            <person name="Nusbaum C."/>
            <person name="Birren B."/>
        </authorList>
    </citation>
    <scope>NUCLEOTIDE SEQUENCE</scope>
    <source>
        <strain evidence="3">CBS 10117</strain>
    </source>
</reference>